<comment type="caution">
    <text evidence="3">The sequence shown here is derived from an EMBL/GenBank/DDBJ whole genome shotgun (WGS) entry which is preliminary data.</text>
</comment>
<dbReference type="Proteomes" id="UP000602087">
    <property type="component" value="Unassembled WGS sequence"/>
</dbReference>
<evidence type="ECO:0000313" key="3">
    <source>
        <dbReference type="EMBL" id="MBI9116025.1"/>
    </source>
</evidence>
<keyword evidence="1" id="KW-0812">Transmembrane</keyword>
<organism evidence="3 4">
    <name type="scientific">Sanguibacter suaedae</name>
    <dbReference type="NCBI Taxonomy" id="2795737"/>
    <lineage>
        <taxon>Bacteria</taxon>
        <taxon>Bacillati</taxon>
        <taxon>Actinomycetota</taxon>
        <taxon>Actinomycetes</taxon>
        <taxon>Micrococcales</taxon>
        <taxon>Sanguibacteraceae</taxon>
        <taxon>Sanguibacter</taxon>
    </lineage>
</organism>
<feature type="transmembrane region" description="Helical" evidence="1">
    <location>
        <begin position="63"/>
        <end position="85"/>
    </location>
</feature>
<keyword evidence="1" id="KW-0472">Membrane</keyword>
<protein>
    <submittedName>
        <fullName evidence="3">DUF4129 domain-containing protein</fullName>
    </submittedName>
</protein>
<keyword evidence="1" id="KW-1133">Transmembrane helix</keyword>
<sequence length="223" mass="23304">MVLAQPAVVGEVPVDPDAATARRWLQDELTDAVYHDRPSLLERFVSWLGSLFDGVSVAGLDGLWAALVVVGAVLAVAAVALYVAGPVRRSGSARRAPVLAEDDTRSADDLRAAAAVAAARGDLHAATLDAFRAVVRRSEERVLLDPRPGRTAHEAATELASRLPTVAPALARGAQEFDALLYGRSSTADHALYVRTCELDDAAAATTPTLPARQGTPLSVGAP</sequence>
<evidence type="ECO:0000313" key="4">
    <source>
        <dbReference type="Proteomes" id="UP000602087"/>
    </source>
</evidence>
<dbReference type="InterPro" id="IPR025403">
    <property type="entry name" value="TgpA-like_C"/>
</dbReference>
<accession>A0A934IE19</accession>
<proteinExistence type="predicted"/>
<feature type="domain" description="Protein-glutamine gamma-glutamyltransferase-like C-terminal" evidence="2">
    <location>
        <begin position="130"/>
        <end position="191"/>
    </location>
</feature>
<dbReference type="Pfam" id="PF13559">
    <property type="entry name" value="DUF4129"/>
    <property type="match status" value="1"/>
</dbReference>
<name>A0A934IE19_9MICO</name>
<dbReference type="RefSeq" id="WP_198734595.1">
    <property type="nucleotide sequence ID" value="NZ_JAEINH010000014.1"/>
</dbReference>
<dbReference type="AlphaFoldDB" id="A0A934IE19"/>
<gene>
    <name evidence="3" type="ORF">JAV76_13480</name>
</gene>
<evidence type="ECO:0000259" key="2">
    <source>
        <dbReference type="Pfam" id="PF13559"/>
    </source>
</evidence>
<evidence type="ECO:0000256" key="1">
    <source>
        <dbReference type="SAM" id="Phobius"/>
    </source>
</evidence>
<dbReference type="EMBL" id="JAEINH010000014">
    <property type="protein sequence ID" value="MBI9116025.1"/>
    <property type="molecule type" value="Genomic_DNA"/>
</dbReference>
<keyword evidence="4" id="KW-1185">Reference proteome</keyword>
<reference evidence="3" key="1">
    <citation type="submission" date="2020-12" db="EMBL/GenBank/DDBJ databases">
        <title>Sanguibacter suaedae sp. nov., isolated from Suaeda aralocaspica.</title>
        <authorList>
            <person name="Ma Q."/>
        </authorList>
    </citation>
    <scope>NUCLEOTIDE SEQUENCE</scope>
    <source>
        <strain evidence="3">YZGR15</strain>
    </source>
</reference>